<name>A0A0H3KQY6_BURM1</name>
<dbReference type="EMBL" id="AP009387">
    <property type="protein sequence ID" value="BAG47782.1"/>
    <property type="molecule type" value="Genomic_DNA"/>
</dbReference>
<dbReference type="HOGENOM" id="CLU_109261_0_0_4"/>
<dbReference type="KEGG" id="bmu:Bmul_5517"/>
<dbReference type="GeneID" id="93173487"/>
<gene>
    <name evidence="1" type="ordered locus">BMULJ_05979</name>
</gene>
<dbReference type="AlphaFoldDB" id="A0A0H3KQY6"/>
<evidence type="ECO:0000313" key="1">
    <source>
        <dbReference type="EMBL" id="BAG47782.1"/>
    </source>
</evidence>
<evidence type="ECO:0008006" key="3">
    <source>
        <dbReference type="Google" id="ProtNLM"/>
    </source>
</evidence>
<dbReference type="STRING" id="395019.BMULJ_05979"/>
<protein>
    <recommendedName>
        <fullName evidence="3">DUF1641 domain-containing protein</fullName>
    </recommendedName>
</protein>
<proteinExistence type="predicted"/>
<organism evidence="1 2">
    <name type="scientific">Burkholderia multivorans (strain ATCC 17616 / 249)</name>
    <dbReference type="NCBI Taxonomy" id="395019"/>
    <lineage>
        <taxon>Bacteria</taxon>
        <taxon>Pseudomonadati</taxon>
        <taxon>Pseudomonadota</taxon>
        <taxon>Betaproteobacteria</taxon>
        <taxon>Burkholderiales</taxon>
        <taxon>Burkholderiaceae</taxon>
        <taxon>Burkholderia</taxon>
        <taxon>Burkholderia cepacia complex</taxon>
    </lineage>
</organism>
<reference evidence="1 2" key="1">
    <citation type="submission" date="2007-04" db="EMBL/GenBank/DDBJ databases">
        <title>Complete genome sequence of Burkholderia multivorans ATCC 17616.</title>
        <authorList>
            <person name="Ohtsubo Y."/>
            <person name="Yamashita A."/>
            <person name="Kurokawa K."/>
            <person name="Takami H."/>
            <person name="Yuhara S."/>
            <person name="Nishiyama E."/>
            <person name="Endo R."/>
            <person name="Miyazaki R."/>
            <person name="Ono A."/>
            <person name="Yano K."/>
            <person name="Ito M."/>
            <person name="Sota M."/>
            <person name="Yuji N."/>
            <person name="Hattori M."/>
            <person name="Tsuda M."/>
        </authorList>
    </citation>
    <scope>NUCLEOTIDE SEQUENCE [LARGE SCALE GENOMIC DNA]</scope>
    <source>
        <strain evidence="2">ATCC 17616 / 249</strain>
    </source>
</reference>
<accession>A0A0H3KQY6</accession>
<dbReference type="Proteomes" id="UP000008815">
    <property type="component" value="Chromosome 3"/>
</dbReference>
<dbReference type="RefSeq" id="WP_012217921.1">
    <property type="nucleotide sequence ID" value="NC_010087.1"/>
</dbReference>
<dbReference type="eggNOG" id="COG2427">
    <property type="taxonomic scope" value="Bacteria"/>
</dbReference>
<sequence length="163" mass="17487">MAERLPDDTTPPPSEPNAHDALERLLGSLHRHGFLRFANDVVSANAKIAEVLVGALDKPGTQTGVQNLAMLVMALSRVPPEQFGKTMFAAADALRHIGTWQPAEHEHVAPGVRGVYRLLNDDALWEAITPLLEGLKVFAQGLAREPEQSVTALTAKAGGTDRA</sequence>
<evidence type="ECO:0000313" key="2">
    <source>
        <dbReference type="Proteomes" id="UP000008815"/>
    </source>
</evidence>
<keyword evidence="2" id="KW-1185">Reference proteome</keyword>
<dbReference type="KEGG" id="bmj:BMULJ_05979"/>